<evidence type="ECO:0000313" key="2">
    <source>
        <dbReference type="Proteomes" id="UP000031565"/>
    </source>
</evidence>
<evidence type="ECO:0000313" key="1">
    <source>
        <dbReference type="EMBL" id="PQM31657.1"/>
    </source>
</evidence>
<dbReference type="Proteomes" id="UP000031565">
    <property type="component" value="Unassembled WGS sequence"/>
</dbReference>
<sequence length="94" mass="11236">MPIYIEIFKQIKTQDITINIMFDKDNGKSTIHQKFNEYIINNADKVLAFNKNLEFDTKFTTNTKSEIQNKYKCVEFAEHIDNNVDLEQYKFCKE</sequence>
<dbReference type="AlphaFoldDB" id="A0A2P6FDW4"/>
<gene>
    <name evidence="1" type="ORF">SMSRO_SF015060</name>
</gene>
<proteinExistence type="predicted"/>
<dbReference type="STRING" id="2138.SMSRO_v1c14310"/>
<dbReference type="EMBL" id="JTLV02000001">
    <property type="protein sequence ID" value="PQM31657.1"/>
    <property type="molecule type" value="Genomic_DNA"/>
</dbReference>
<organism evidence="1 2">
    <name type="scientific">Spiroplasma poulsonii</name>
    <dbReference type="NCBI Taxonomy" id="2138"/>
    <lineage>
        <taxon>Bacteria</taxon>
        <taxon>Bacillati</taxon>
        <taxon>Mycoplasmatota</taxon>
        <taxon>Mollicutes</taxon>
        <taxon>Entomoplasmatales</taxon>
        <taxon>Spiroplasmataceae</taxon>
        <taxon>Spiroplasma</taxon>
    </lineage>
</organism>
<keyword evidence="2" id="KW-1185">Reference proteome</keyword>
<name>A0A2P6FDW4_9MOLU</name>
<accession>A0A2P6FDW4</accession>
<comment type="caution">
    <text evidence="1">The sequence shown here is derived from an EMBL/GenBank/DDBJ whole genome shotgun (WGS) entry which is preliminary data.</text>
</comment>
<protein>
    <submittedName>
        <fullName evidence="1">Uncharacterized protein</fullName>
    </submittedName>
</protein>
<reference evidence="1 2" key="1">
    <citation type="journal article" date="2015" name="MBio">
        <title>Genome sequence of the Drosophila melanogaster male-killing Spiroplasma strain MSRO endosymbiont.</title>
        <authorList>
            <person name="Paredes J.C."/>
            <person name="Herren J.K."/>
            <person name="Schupfer F."/>
            <person name="Marin R."/>
            <person name="Claverol S."/>
            <person name="Kuo C.H."/>
            <person name="Lemaitre B."/>
            <person name="Beven L."/>
        </authorList>
    </citation>
    <scope>NUCLEOTIDE SEQUENCE [LARGE SCALE GENOMIC DNA]</scope>
    <source>
        <strain evidence="1 2">MSRO</strain>
    </source>
</reference>